<protein>
    <recommendedName>
        <fullName evidence="3">LuxR family transcriptional regulator</fullName>
    </recommendedName>
</protein>
<feature type="non-terminal residue" evidence="1">
    <location>
        <position position="115"/>
    </location>
</feature>
<sequence length="115" mass="12531">GIAACQDLFFGGHPFEVEAILPLYCHHTTLLARQPSPFQKNAARLASQAHLLACELLADRENFGAAEQAGKQAFIYGKIADDTHLQVASLIGLGNIGFHRRLSQMALRAYQKAIS</sequence>
<dbReference type="EMBL" id="JAWONS010000215">
    <property type="protein sequence ID" value="MDW2798397.1"/>
    <property type="molecule type" value="Genomic_DNA"/>
</dbReference>
<gene>
    <name evidence="1" type="ORF">RZO55_12515</name>
</gene>
<reference evidence="1 2" key="1">
    <citation type="submission" date="2023-10" db="EMBL/GenBank/DDBJ databases">
        <title>A novel Glycoside Hydrolase 43-Like Enzyme from Clostrdium boliviensis is an Endo-xylanase, and a Candidate for Xylooligosaccharides Production from Different Xylan Substrates.</title>
        <authorList>
            <person name="Alvarez M.T."/>
            <person name="Rocabado-Villegas L.R."/>
            <person name="Salas-Veizaga D.M."/>
            <person name="Linares-Pasten J.A."/>
            <person name="Gudmundsdottir E.E."/>
            <person name="Hreggvidsson G.O."/>
            <person name="Adlercreutz P."/>
            <person name="Nordberg Karlsson E."/>
        </authorList>
    </citation>
    <scope>NUCLEOTIDE SEQUENCE [LARGE SCALE GENOMIC DNA]</scope>
    <source>
        <strain evidence="1 2">E-1</strain>
    </source>
</reference>
<organism evidence="1 2">
    <name type="scientific">Clostridium boliviensis</name>
    <dbReference type="NCBI Taxonomy" id="318465"/>
    <lineage>
        <taxon>Bacteria</taxon>
        <taxon>Bacillati</taxon>
        <taxon>Bacillota</taxon>
        <taxon>Clostridia</taxon>
        <taxon>Eubacteriales</taxon>
        <taxon>Clostridiaceae</taxon>
        <taxon>Clostridium</taxon>
    </lineage>
</organism>
<dbReference type="Proteomes" id="UP001276854">
    <property type="component" value="Unassembled WGS sequence"/>
</dbReference>
<evidence type="ECO:0000313" key="1">
    <source>
        <dbReference type="EMBL" id="MDW2798397.1"/>
    </source>
</evidence>
<feature type="non-terminal residue" evidence="1">
    <location>
        <position position="1"/>
    </location>
</feature>
<accession>A0ABU4GN02</accession>
<proteinExistence type="predicted"/>
<comment type="caution">
    <text evidence="1">The sequence shown here is derived from an EMBL/GenBank/DDBJ whole genome shotgun (WGS) entry which is preliminary data.</text>
</comment>
<keyword evidence="2" id="KW-1185">Reference proteome</keyword>
<name>A0ABU4GN02_9CLOT</name>
<evidence type="ECO:0000313" key="2">
    <source>
        <dbReference type="Proteomes" id="UP001276854"/>
    </source>
</evidence>
<evidence type="ECO:0008006" key="3">
    <source>
        <dbReference type="Google" id="ProtNLM"/>
    </source>
</evidence>
<dbReference type="RefSeq" id="WP_318064634.1">
    <property type="nucleotide sequence ID" value="NZ_JAWONS010000215.1"/>
</dbReference>